<name>A0ABV4CMR5_9PSEU</name>
<organism evidence="1 2">
    <name type="scientific">Saccharopolyspora cebuensis</name>
    <dbReference type="NCBI Taxonomy" id="418759"/>
    <lineage>
        <taxon>Bacteria</taxon>
        <taxon>Bacillati</taxon>
        <taxon>Actinomycetota</taxon>
        <taxon>Actinomycetes</taxon>
        <taxon>Pseudonocardiales</taxon>
        <taxon>Pseudonocardiaceae</taxon>
        <taxon>Saccharopolyspora</taxon>
    </lineage>
</organism>
<keyword evidence="2" id="KW-1185">Reference proteome</keyword>
<gene>
    <name evidence="1" type="ORF">AB8O55_23445</name>
</gene>
<evidence type="ECO:0000313" key="2">
    <source>
        <dbReference type="Proteomes" id="UP001564626"/>
    </source>
</evidence>
<dbReference type="Proteomes" id="UP001564626">
    <property type="component" value="Unassembled WGS sequence"/>
</dbReference>
<dbReference type="RefSeq" id="WP_345356817.1">
    <property type="nucleotide sequence ID" value="NZ_BAABII010000003.1"/>
</dbReference>
<accession>A0ABV4CMR5</accession>
<dbReference type="InterPro" id="IPR010349">
    <property type="entry name" value="Asparaginase_II"/>
</dbReference>
<protein>
    <submittedName>
        <fullName evidence="1">Asparaginase</fullName>
    </submittedName>
</protein>
<evidence type="ECO:0000313" key="1">
    <source>
        <dbReference type="EMBL" id="MEY8042375.1"/>
    </source>
</evidence>
<proteinExistence type="predicted"/>
<reference evidence="1 2" key="1">
    <citation type="submission" date="2024-08" db="EMBL/GenBank/DDBJ databases">
        <title>Genome mining of Saccharopolyspora cebuensis PGLac3 from Nigerian medicinal plant.</title>
        <authorList>
            <person name="Ezeobiora C.E."/>
            <person name="Igbokwe N.H."/>
            <person name="Amin D.H."/>
            <person name="Mendie U.E."/>
        </authorList>
    </citation>
    <scope>NUCLEOTIDE SEQUENCE [LARGE SCALE GENOMIC DNA]</scope>
    <source>
        <strain evidence="1 2">PGLac3</strain>
    </source>
</reference>
<dbReference type="PANTHER" id="PTHR42110:SF1">
    <property type="entry name" value="L-ASPARAGINASE, PUTATIVE (AFU_ORTHOLOGUE AFUA_3G11890)-RELATED"/>
    <property type="match status" value="1"/>
</dbReference>
<sequence>MTAPAPLVEVLRSGLRESLHHGSVVVLGPDGGVRFAVGDTGSPMFPRSSLKPAQLAGMLDAGLELPPIDLALAAASHSGEQEHLERVRDLLDRHDLTEDDLRCPPDWPLGEAARTAHAGTGMRRITMNCSGKHAAMLATCVQLGWSTADYLAPEHPVQVAIRETVGGLAGEPIAVSSVDGCGAPLHALSLTGLARMFGALADHPVAAAMRTHPWLVAGTGRADTELMRAVPGLVTKIGAEGVMALGLPDGAAVALKIADGADRARLPVAVGALRLLGVRSPALDALAEEPVLGGGAPVGAVRLLDDALVG</sequence>
<comment type="caution">
    <text evidence="1">The sequence shown here is derived from an EMBL/GenBank/DDBJ whole genome shotgun (WGS) entry which is preliminary data.</text>
</comment>
<dbReference type="Pfam" id="PF06089">
    <property type="entry name" value="Asparaginase_II"/>
    <property type="match status" value="1"/>
</dbReference>
<dbReference type="PANTHER" id="PTHR42110">
    <property type="entry name" value="L-ASPARAGINASE, PUTATIVE (AFU_ORTHOLOGUE AFUA_3G11890)-RELATED"/>
    <property type="match status" value="1"/>
</dbReference>
<dbReference type="EMBL" id="JBGEHV010000055">
    <property type="protein sequence ID" value="MEY8042375.1"/>
    <property type="molecule type" value="Genomic_DNA"/>
</dbReference>